<dbReference type="EMBL" id="JALN02000001">
    <property type="protein sequence ID" value="KDF01164.1"/>
    <property type="molecule type" value="Genomic_DNA"/>
</dbReference>
<dbReference type="InterPro" id="IPR001242">
    <property type="entry name" value="Condensation_dom"/>
</dbReference>
<evidence type="ECO:0000259" key="5">
    <source>
        <dbReference type="PROSITE" id="PS50075"/>
    </source>
</evidence>
<comment type="cofactor">
    <cofactor evidence="1">
        <name>pantetheine 4'-phosphate</name>
        <dbReference type="ChEBI" id="CHEBI:47942"/>
    </cofactor>
</comment>
<comment type="caution">
    <text evidence="6">The sequence shown here is derived from an EMBL/GenBank/DDBJ whole genome shotgun (WGS) entry which is preliminary data.</text>
</comment>
<dbReference type="PROSITE" id="PS01322">
    <property type="entry name" value="PHOSPHOTRIESTERASE_1"/>
    <property type="match status" value="1"/>
</dbReference>
<dbReference type="GO" id="GO:0044550">
    <property type="term" value="P:secondary metabolite biosynthetic process"/>
    <property type="evidence" value="ECO:0007669"/>
    <property type="project" value="TreeGrafter"/>
</dbReference>
<dbReference type="Proteomes" id="UP000022835">
    <property type="component" value="Unassembled WGS sequence"/>
</dbReference>
<dbReference type="GO" id="GO:0031177">
    <property type="term" value="F:phosphopantetheine binding"/>
    <property type="evidence" value="ECO:0007669"/>
    <property type="project" value="InterPro"/>
</dbReference>
<dbReference type="InterPro" id="IPR029058">
    <property type="entry name" value="AB_hydrolase_fold"/>
</dbReference>
<dbReference type="GO" id="GO:0008610">
    <property type="term" value="P:lipid biosynthetic process"/>
    <property type="evidence" value="ECO:0007669"/>
    <property type="project" value="UniProtKB-ARBA"/>
</dbReference>
<dbReference type="AlphaFoldDB" id="A0A064CR12"/>
<dbReference type="InterPro" id="IPR006162">
    <property type="entry name" value="Ppantetheine_attach_site"/>
</dbReference>
<dbReference type="FunFam" id="1.10.1200.10:FF:000005">
    <property type="entry name" value="Nonribosomal peptide synthetase 1"/>
    <property type="match status" value="1"/>
</dbReference>
<keyword evidence="2" id="KW-0596">Phosphopantetheine</keyword>
<evidence type="ECO:0000313" key="6">
    <source>
        <dbReference type="EMBL" id="KDF01164.1"/>
    </source>
</evidence>
<dbReference type="GO" id="GO:0005737">
    <property type="term" value="C:cytoplasm"/>
    <property type="evidence" value="ECO:0007669"/>
    <property type="project" value="TreeGrafter"/>
</dbReference>
<dbReference type="SUPFAM" id="SSF52777">
    <property type="entry name" value="CoA-dependent acyltransferases"/>
    <property type="match status" value="2"/>
</dbReference>
<dbReference type="eggNOG" id="COG1020">
    <property type="taxonomic scope" value="Bacteria"/>
</dbReference>
<dbReference type="InterPro" id="IPR020806">
    <property type="entry name" value="PKS_PP-bd"/>
</dbReference>
<dbReference type="SUPFAM" id="SSF47336">
    <property type="entry name" value="ACP-like"/>
    <property type="match status" value="1"/>
</dbReference>
<protein>
    <recommendedName>
        <fullName evidence="5">Carrier domain-containing protein</fullName>
    </recommendedName>
</protein>
<evidence type="ECO:0000256" key="1">
    <source>
        <dbReference type="ARBA" id="ARBA00001957"/>
    </source>
</evidence>
<dbReference type="GO" id="GO:0016788">
    <property type="term" value="F:hydrolase activity, acting on ester bonds"/>
    <property type="evidence" value="ECO:0007669"/>
    <property type="project" value="InterPro"/>
</dbReference>
<proteinExistence type="predicted"/>
<dbReference type="Gene3D" id="3.40.50.1820">
    <property type="entry name" value="alpha/beta hydrolase"/>
    <property type="match status" value="1"/>
</dbReference>
<dbReference type="PROSITE" id="PS50075">
    <property type="entry name" value="CARRIER"/>
    <property type="match status" value="1"/>
</dbReference>
<dbReference type="InterPro" id="IPR036736">
    <property type="entry name" value="ACP-like_sf"/>
</dbReference>
<dbReference type="PANTHER" id="PTHR45527:SF1">
    <property type="entry name" value="FATTY ACID SYNTHASE"/>
    <property type="match status" value="1"/>
</dbReference>
<evidence type="ECO:0000256" key="2">
    <source>
        <dbReference type="ARBA" id="ARBA00022450"/>
    </source>
</evidence>
<dbReference type="InterPro" id="IPR017947">
    <property type="entry name" value="AryldialkylPase_Zn-BS"/>
</dbReference>
<keyword evidence="7" id="KW-1185">Reference proteome</keyword>
<dbReference type="Gene3D" id="3.30.559.10">
    <property type="entry name" value="Chloramphenicol acetyltransferase-like domain"/>
    <property type="match status" value="1"/>
</dbReference>
<name>A0A064CR12_9MYCO</name>
<gene>
    <name evidence="6" type="ORF">Y900_020040</name>
</gene>
<feature type="region of interest" description="Disordered" evidence="4">
    <location>
        <begin position="513"/>
        <end position="539"/>
    </location>
</feature>
<dbReference type="InterPro" id="IPR023213">
    <property type="entry name" value="CAT-like_dom_sf"/>
</dbReference>
<dbReference type="Pfam" id="PF00550">
    <property type="entry name" value="PP-binding"/>
    <property type="match status" value="1"/>
</dbReference>
<keyword evidence="3" id="KW-0597">Phosphoprotein</keyword>
<dbReference type="Pfam" id="PF00668">
    <property type="entry name" value="Condensation"/>
    <property type="match status" value="1"/>
</dbReference>
<evidence type="ECO:0000256" key="3">
    <source>
        <dbReference type="ARBA" id="ARBA00022553"/>
    </source>
</evidence>
<dbReference type="RefSeq" id="WP_051660160.1">
    <property type="nucleotide sequence ID" value="NZ_JALN02000001.1"/>
</dbReference>
<evidence type="ECO:0000313" key="7">
    <source>
        <dbReference type="Proteomes" id="UP000022835"/>
    </source>
</evidence>
<dbReference type="SMART" id="SM00823">
    <property type="entry name" value="PKS_PP"/>
    <property type="match status" value="1"/>
</dbReference>
<dbReference type="PROSITE" id="PS00012">
    <property type="entry name" value="PHOSPHOPANTETHEINE"/>
    <property type="match status" value="1"/>
</dbReference>
<dbReference type="GO" id="GO:0043041">
    <property type="term" value="P:amino acid activation for nonribosomal peptide biosynthetic process"/>
    <property type="evidence" value="ECO:0007669"/>
    <property type="project" value="TreeGrafter"/>
</dbReference>
<evidence type="ECO:0000256" key="4">
    <source>
        <dbReference type="SAM" id="MobiDB-lite"/>
    </source>
</evidence>
<dbReference type="InterPro" id="IPR009081">
    <property type="entry name" value="PP-bd_ACP"/>
</dbReference>
<dbReference type="Gene3D" id="3.30.559.30">
    <property type="entry name" value="Nonribosomal peptide synthetase, condensation domain"/>
    <property type="match status" value="2"/>
</dbReference>
<dbReference type="CDD" id="cd19543">
    <property type="entry name" value="DCL_NRPS"/>
    <property type="match status" value="1"/>
</dbReference>
<dbReference type="GO" id="GO:0008270">
    <property type="term" value="F:zinc ion binding"/>
    <property type="evidence" value="ECO:0007669"/>
    <property type="project" value="InterPro"/>
</dbReference>
<accession>A0A064CR12</accession>
<dbReference type="PANTHER" id="PTHR45527">
    <property type="entry name" value="NONRIBOSOMAL PEPTIDE SYNTHETASE"/>
    <property type="match status" value="1"/>
</dbReference>
<organism evidence="6 7">
    <name type="scientific">Mycolicibacterium aromaticivorans JS19b1 = JCM 16368</name>
    <dbReference type="NCBI Taxonomy" id="1440774"/>
    <lineage>
        <taxon>Bacteria</taxon>
        <taxon>Bacillati</taxon>
        <taxon>Actinomycetota</taxon>
        <taxon>Actinomycetes</taxon>
        <taxon>Mycobacteriales</taxon>
        <taxon>Mycobacteriaceae</taxon>
        <taxon>Mycolicibacterium</taxon>
    </lineage>
</organism>
<reference evidence="6" key="1">
    <citation type="submission" date="2014-05" db="EMBL/GenBank/DDBJ databases">
        <title>Genome sequence of Mycobacterium aromaticivorans strain JS19b1T (= DSM 45407T).</title>
        <authorList>
            <person name="Kwak Y."/>
            <person name="Park G.-S."/>
            <person name="Li Q.X."/>
            <person name="Lee S.-E."/>
            <person name="Shin J.-H."/>
        </authorList>
    </citation>
    <scope>NUCLEOTIDE SEQUENCE [LARGE SCALE GENOMIC DNA]</scope>
    <source>
        <strain evidence="6">JS19b1</strain>
    </source>
</reference>
<feature type="domain" description="Carrier" evidence="5">
    <location>
        <begin position="537"/>
        <end position="609"/>
    </location>
</feature>
<sequence>MTGAAAAVPMPLMHTVELNAGTVETADGPRLRAGWTWALSALDQVQVTRLSDLWFDALAGICAHVRGGGGGLTPSDIAPAQLTQPQIDELCVTHDVADILPLTPLQEGLLYHAGIAHGCGDDVYAVQMAVSLSGRLDPYRLQEAVEVAVARHPNLAARFSRRYGEPVQLVPANPEVPWQYVDLSRDTTDRAERISRLYAAERAAVCDLAGQAGFRAALIRIAPDQHWLVVTNHHILLDGWSVSVLLQEVFAGYYGQRLPAAVPYRRFISWLADQDREAARSAWREALAGFDTPTLVGARDLKPAGPRGVTSLRVPSNITSALNELARNHHTTISTVLQAAWAQLLIAMTGRRDVAFGVVVAGRPAEVAGADAMVGLLINTVPLRVTVSPESTVADLLDQLQNNRGRTLEHEHLGLNEIHRVVGRHELFDTVFVYENYPTDTSLLSGADGLAVTEVESRDYYHYPLTVQAVPGDELDLRIQYRADVFDDNDIQRLIAQVEQALAAMVDSPGGPLSPLGDWDKPTPPAPAADDPHEHSDPATDLEATLCGIYARVLDIERVGVNDSFFDLGGDSLSAMRLIASVDAAFDLQLPPHALLEAPTVRGLSQRLG</sequence>
<dbReference type="STRING" id="1440774.Y900_020040"/>